<dbReference type="InterPro" id="IPR000668">
    <property type="entry name" value="Peptidase_C1A_C"/>
</dbReference>
<evidence type="ECO:0000256" key="2">
    <source>
        <dbReference type="ARBA" id="ARBA00023145"/>
    </source>
</evidence>
<dbReference type="InParanoid" id="A0A0V0QMF0"/>
<dbReference type="OrthoDB" id="190265at2759"/>
<dbReference type="Pfam" id="PF00112">
    <property type="entry name" value="Peptidase_C1"/>
    <property type="match status" value="1"/>
</dbReference>
<dbReference type="InterPro" id="IPR013128">
    <property type="entry name" value="Peptidase_C1A"/>
</dbReference>
<dbReference type="OMA" id="HELMDCD"/>
<dbReference type="GO" id="GO:0006508">
    <property type="term" value="P:proteolysis"/>
    <property type="evidence" value="ECO:0007669"/>
    <property type="project" value="InterPro"/>
</dbReference>
<dbReference type="Gene3D" id="3.90.70.10">
    <property type="entry name" value="Cysteine proteinases"/>
    <property type="match status" value="1"/>
</dbReference>
<evidence type="ECO:0000256" key="1">
    <source>
        <dbReference type="ARBA" id="ARBA00008455"/>
    </source>
</evidence>
<dbReference type="EMBL" id="LDAU01000140">
    <property type="protein sequence ID" value="KRX03233.1"/>
    <property type="molecule type" value="Genomic_DNA"/>
</dbReference>
<proteinExistence type="inferred from homology"/>
<dbReference type="Proteomes" id="UP000054937">
    <property type="component" value="Unassembled WGS sequence"/>
</dbReference>
<gene>
    <name evidence="4" type="ORF">PPERSA_09245</name>
</gene>
<dbReference type="PANTHER" id="PTHR12411">
    <property type="entry name" value="CYSTEINE PROTEASE FAMILY C1-RELATED"/>
    <property type="match status" value="1"/>
</dbReference>
<accession>A0A0V0QMF0</accession>
<evidence type="ECO:0000313" key="4">
    <source>
        <dbReference type="EMBL" id="KRX03233.1"/>
    </source>
</evidence>
<evidence type="ECO:0000259" key="3">
    <source>
        <dbReference type="SMART" id="SM00645"/>
    </source>
</evidence>
<dbReference type="CDD" id="cd02248">
    <property type="entry name" value="Peptidase_C1A"/>
    <property type="match status" value="1"/>
</dbReference>
<comment type="similarity">
    <text evidence="1">Belongs to the peptidase C1 family.</text>
</comment>
<feature type="domain" description="Peptidase C1A papain C-terminal" evidence="3">
    <location>
        <begin position="27"/>
        <end position="130"/>
    </location>
</feature>
<evidence type="ECO:0000313" key="5">
    <source>
        <dbReference type="Proteomes" id="UP000054937"/>
    </source>
</evidence>
<reference evidence="4 5" key="1">
    <citation type="journal article" date="2015" name="Sci. Rep.">
        <title>Genome of the facultative scuticociliatosis pathogen Pseudocohnilembus persalinus provides insight into its virulence through horizontal gene transfer.</title>
        <authorList>
            <person name="Xiong J."/>
            <person name="Wang G."/>
            <person name="Cheng J."/>
            <person name="Tian M."/>
            <person name="Pan X."/>
            <person name="Warren A."/>
            <person name="Jiang C."/>
            <person name="Yuan D."/>
            <person name="Miao W."/>
        </authorList>
    </citation>
    <scope>NUCLEOTIDE SEQUENCE [LARGE SCALE GENOMIC DNA]</scope>
    <source>
        <strain evidence="4">36N120E</strain>
    </source>
</reference>
<sequence>MQENNIINIKYKNQQINDKQQYKQQNLPKYVNWSEKGYVNPIQDQGVCGSSWAFAAVSQLESLYAIKNQNLIKLSEQQLISCAPLPNLGCLGGNSLYAFEYTKKHGIMLELDYPYAQKSSNTFCLNFGQFS</sequence>
<dbReference type="SMART" id="SM00645">
    <property type="entry name" value="Pept_C1"/>
    <property type="match status" value="1"/>
</dbReference>
<dbReference type="InterPro" id="IPR038765">
    <property type="entry name" value="Papain-like_cys_pep_sf"/>
</dbReference>
<dbReference type="InterPro" id="IPR039417">
    <property type="entry name" value="Peptidase_C1A_papain-like"/>
</dbReference>
<organism evidence="4 5">
    <name type="scientific">Pseudocohnilembus persalinus</name>
    <name type="common">Ciliate</name>
    <dbReference type="NCBI Taxonomy" id="266149"/>
    <lineage>
        <taxon>Eukaryota</taxon>
        <taxon>Sar</taxon>
        <taxon>Alveolata</taxon>
        <taxon>Ciliophora</taxon>
        <taxon>Intramacronucleata</taxon>
        <taxon>Oligohymenophorea</taxon>
        <taxon>Scuticociliatia</taxon>
        <taxon>Philasterida</taxon>
        <taxon>Pseudocohnilembidae</taxon>
        <taxon>Pseudocohnilembus</taxon>
    </lineage>
</organism>
<name>A0A0V0QMF0_PSEPJ</name>
<keyword evidence="2" id="KW-0865">Zymogen</keyword>
<comment type="caution">
    <text evidence="4">The sequence shown here is derived from an EMBL/GenBank/DDBJ whole genome shotgun (WGS) entry which is preliminary data.</text>
</comment>
<dbReference type="GO" id="GO:0008234">
    <property type="term" value="F:cysteine-type peptidase activity"/>
    <property type="evidence" value="ECO:0007669"/>
    <property type="project" value="InterPro"/>
</dbReference>
<dbReference type="SUPFAM" id="SSF54001">
    <property type="entry name" value="Cysteine proteinases"/>
    <property type="match status" value="1"/>
</dbReference>
<dbReference type="AlphaFoldDB" id="A0A0V0QMF0"/>
<protein>
    <recommendedName>
        <fullName evidence="3">Peptidase C1A papain C-terminal domain-containing protein</fullName>
    </recommendedName>
</protein>
<keyword evidence="5" id="KW-1185">Reference proteome</keyword>